<dbReference type="PANTHER" id="PTHR45339:SF1">
    <property type="entry name" value="HYBRID SIGNAL TRANSDUCTION HISTIDINE KINASE J"/>
    <property type="match status" value="1"/>
</dbReference>
<dbReference type="InterPro" id="IPR036641">
    <property type="entry name" value="HPT_dom_sf"/>
</dbReference>
<dbReference type="Pfam" id="PF00512">
    <property type="entry name" value="HisKA"/>
    <property type="match status" value="1"/>
</dbReference>
<keyword evidence="4" id="KW-1003">Cell membrane</keyword>
<organism evidence="22 23">
    <name type="scientific">Pseudoalteromonas lipolytica</name>
    <dbReference type="NCBI Taxonomy" id="570156"/>
    <lineage>
        <taxon>Bacteria</taxon>
        <taxon>Pseudomonadati</taxon>
        <taxon>Pseudomonadota</taxon>
        <taxon>Gammaproteobacteria</taxon>
        <taxon>Alteromonadales</taxon>
        <taxon>Pseudoalteromonadaceae</taxon>
        <taxon>Pseudoalteromonas</taxon>
    </lineage>
</organism>
<accession>A0A0P7DQF4</accession>
<dbReference type="EC" id="2.7.13.3" evidence="3"/>
<name>A0A0P7DQF4_9GAMM</name>
<feature type="transmembrane region" description="Helical" evidence="17">
    <location>
        <begin position="17"/>
        <end position="36"/>
    </location>
</feature>
<dbReference type="Pfam" id="PF21623">
    <property type="entry name" value="HK_sensor_dom_bact"/>
    <property type="match status" value="1"/>
</dbReference>
<evidence type="ECO:0000256" key="1">
    <source>
        <dbReference type="ARBA" id="ARBA00000085"/>
    </source>
</evidence>
<evidence type="ECO:0000256" key="9">
    <source>
        <dbReference type="ARBA" id="ARBA00022777"/>
    </source>
</evidence>
<feature type="domain" description="HPt" evidence="21">
    <location>
        <begin position="1058"/>
        <end position="1154"/>
    </location>
</feature>
<keyword evidence="9" id="KW-0418">Kinase</keyword>
<dbReference type="InterPro" id="IPR003594">
    <property type="entry name" value="HATPase_dom"/>
</dbReference>
<dbReference type="InterPro" id="IPR048760">
    <property type="entry name" value="VP0354-like_sensor_dom"/>
</dbReference>
<evidence type="ECO:0000256" key="4">
    <source>
        <dbReference type="ARBA" id="ARBA00022475"/>
    </source>
</evidence>
<dbReference type="Gene3D" id="1.10.287.130">
    <property type="match status" value="1"/>
</dbReference>
<keyword evidence="16" id="KW-0175">Coiled coil</keyword>
<evidence type="ECO:0000259" key="20">
    <source>
        <dbReference type="PROSITE" id="PS50113"/>
    </source>
</evidence>
<dbReference type="InterPro" id="IPR003661">
    <property type="entry name" value="HisK_dim/P_dom"/>
</dbReference>
<dbReference type="SMART" id="SM00073">
    <property type="entry name" value="HPT"/>
    <property type="match status" value="1"/>
</dbReference>
<dbReference type="InterPro" id="IPR000700">
    <property type="entry name" value="PAS-assoc_C"/>
</dbReference>
<reference evidence="22 23" key="1">
    <citation type="submission" date="2015-09" db="EMBL/GenBank/DDBJ databases">
        <title>Draft Genome Sequence of Pseudoalteromonas lipolytica UCD-48B.</title>
        <authorList>
            <person name="Krusor M."/>
            <person name="Coil D.A."/>
            <person name="Lang J.M."/>
            <person name="Eisen J.A."/>
            <person name="Alexiev A."/>
        </authorList>
    </citation>
    <scope>NUCLEOTIDE SEQUENCE [LARGE SCALE GENOMIC DNA]</scope>
    <source>
        <strain evidence="22 23">UCD-48B</strain>
    </source>
</reference>
<dbReference type="FunFam" id="3.30.565.10:FF:000010">
    <property type="entry name" value="Sensor histidine kinase RcsC"/>
    <property type="match status" value="1"/>
</dbReference>
<dbReference type="GO" id="GO:0000155">
    <property type="term" value="F:phosphorelay sensor kinase activity"/>
    <property type="evidence" value="ECO:0007669"/>
    <property type="project" value="InterPro"/>
</dbReference>
<dbReference type="SMART" id="SM00388">
    <property type="entry name" value="HisKA"/>
    <property type="match status" value="1"/>
</dbReference>
<dbReference type="Gene3D" id="3.40.50.2300">
    <property type="match status" value="1"/>
</dbReference>
<evidence type="ECO:0000256" key="6">
    <source>
        <dbReference type="ARBA" id="ARBA00022679"/>
    </source>
</evidence>
<feature type="coiled-coil region" evidence="16">
    <location>
        <begin position="476"/>
        <end position="510"/>
    </location>
</feature>
<comment type="catalytic activity">
    <reaction evidence="1">
        <text>ATP + protein L-histidine = ADP + protein N-phospho-L-histidine.</text>
        <dbReference type="EC" id="2.7.13.3"/>
    </reaction>
</comment>
<proteinExistence type="predicted"/>
<evidence type="ECO:0000256" key="8">
    <source>
        <dbReference type="ARBA" id="ARBA00022741"/>
    </source>
</evidence>
<evidence type="ECO:0000259" key="18">
    <source>
        <dbReference type="PROSITE" id="PS50109"/>
    </source>
</evidence>
<dbReference type="PROSITE" id="PS50109">
    <property type="entry name" value="HIS_KIN"/>
    <property type="match status" value="1"/>
</dbReference>
<dbReference type="PRINTS" id="PR00344">
    <property type="entry name" value="BCTRLSENSOR"/>
</dbReference>
<dbReference type="SUPFAM" id="SSF47384">
    <property type="entry name" value="Homodimeric domain of signal transducing histidine kinase"/>
    <property type="match status" value="1"/>
</dbReference>
<dbReference type="Pfam" id="PF02518">
    <property type="entry name" value="HATPase_c"/>
    <property type="match status" value="1"/>
</dbReference>
<dbReference type="CDD" id="cd00088">
    <property type="entry name" value="HPT"/>
    <property type="match status" value="1"/>
</dbReference>
<dbReference type="Gene3D" id="1.20.120.160">
    <property type="entry name" value="HPT domain"/>
    <property type="match status" value="1"/>
</dbReference>
<evidence type="ECO:0000256" key="13">
    <source>
        <dbReference type="ARBA" id="ARBA00023136"/>
    </source>
</evidence>
<feature type="transmembrane region" description="Helical" evidence="17">
    <location>
        <begin position="332"/>
        <end position="353"/>
    </location>
</feature>
<dbReference type="SMART" id="SM00448">
    <property type="entry name" value="REC"/>
    <property type="match status" value="1"/>
</dbReference>
<dbReference type="CDD" id="cd00082">
    <property type="entry name" value="HisKA"/>
    <property type="match status" value="1"/>
</dbReference>
<comment type="caution">
    <text evidence="22">The sequence shown here is derived from an EMBL/GenBank/DDBJ whole genome shotgun (WGS) entry which is preliminary data.</text>
</comment>
<feature type="modified residue" description="4-aspartylphosphate" evidence="15">
    <location>
        <position position="956"/>
    </location>
</feature>
<keyword evidence="11 17" id="KW-1133">Transmembrane helix</keyword>
<dbReference type="SUPFAM" id="SSF55874">
    <property type="entry name" value="ATPase domain of HSP90 chaperone/DNA topoisomerase II/histidine kinase"/>
    <property type="match status" value="1"/>
</dbReference>
<keyword evidence="12" id="KW-0902">Two-component regulatory system</keyword>
<evidence type="ECO:0000256" key="10">
    <source>
        <dbReference type="ARBA" id="ARBA00022840"/>
    </source>
</evidence>
<evidence type="ECO:0000256" key="17">
    <source>
        <dbReference type="SAM" id="Phobius"/>
    </source>
</evidence>
<evidence type="ECO:0000259" key="21">
    <source>
        <dbReference type="PROSITE" id="PS50894"/>
    </source>
</evidence>
<dbReference type="PROSITE" id="PS50110">
    <property type="entry name" value="RESPONSE_REGULATORY"/>
    <property type="match status" value="1"/>
</dbReference>
<evidence type="ECO:0000313" key="22">
    <source>
        <dbReference type="EMBL" id="KPM83098.1"/>
    </source>
</evidence>
<dbReference type="InterPro" id="IPR036890">
    <property type="entry name" value="HATPase_C_sf"/>
</dbReference>
<dbReference type="NCBIfam" id="TIGR00229">
    <property type="entry name" value="sensory_box"/>
    <property type="match status" value="1"/>
</dbReference>
<dbReference type="SUPFAM" id="SSF103190">
    <property type="entry name" value="Sensory domain-like"/>
    <property type="match status" value="1"/>
</dbReference>
<dbReference type="Proteomes" id="UP000050378">
    <property type="component" value="Unassembled WGS sequence"/>
</dbReference>
<dbReference type="PATRIC" id="fig|570156.3.peg.3825"/>
<keyword evidence="5 15" id="KW-0597">Phosphoprotein</keyword>
<dbReference type="SMART" id="SM00387">
    <property type="entry name" value="HATPase_c"/>
    <property type="match status" value="1"/>
</dbReference>
<evidence type="ECO:0000256" key="11">
    <source>
        <dbReference type="ARBA" id="ARBA00022989"/>
    </source>
</evidence>
<dbReference type="Pfam" id="PF00072">
    <property type="entry name" value="Response_reg"/>
    <property type="match status" value="1"/>
</dbReference>
<dbReference type="Gene3D" id="3.30.450.20">
    <property type="entry name" value="PAS domain"/>
    <property type="match status" value="2"/>
</dbReference>
<evidence type="ECO:0000256" key="15">
    <source>
        <dbReference type="PROSITE-ProRule" id="PRU00169"/>
    </source>
</evidence>
<evidence type="ECO:0000256" key="5">
    <source>
        <dbReference type="ARBA" id="ARBA00022553"/>
    </source>
</evidence>
<dbReference type="InterPro" id="IPR001789">
    <property type="entry name" value="Sig_transdc_resp-reg_receiver"/>
</dbReference>
<dbReference type="InterPro" id="IPR000014">
    <property type="entry name" value="PAS"/>
</dbReference>
<dbReference type="PROSITE" id="PS50894">
    <property type="entry name" value="HPT"/>
    <property type="match status" value="1"/>
</dbReference>
<evidence type="ECO:0000256" key="16">
    <source>
        <dbReference type="SAM" id="Coils"/>
    </source>
</evidence>
<dbReference type="InterPro" id="IPR011006">
    <property type="entry name" value="CheY-like_superfamily"/>
</dbReference>
<evidence type="ECO:0000256" key="2">
    <source>
        <dbReference type="ARBA" id="ARBA00004651"/>
    </source>
</evidence>
<evidence type="ECO:0000256" key="3">
    <source>
        <dbReference type="ARBA" id="ARBA00012438"/>
    </source>
</evidence>
<dbReference type="PROSITE" id="PS50113">
    <property type="entry name" value="PAC"/>
    <property type="match status" value="1"/>
</dbReference>
<dbReference type="EMBL" id="LJTC01000008">
    <property type="protein sequence ID" value="KPM83098.1"/>
    <property type="molecule type" value="Genomic_DNA"/>
</dbReference>
<dbReference type="AlphaFoldDB" id="A0A0P7DQF4"/>
<dbReference type="STRING" id="570156.AOG27_13600"/>
<dbReference type="InterPro" id="IPR029151">
    <property type="entry name" value="Sensor-like_sf"/>
</dbReference>
<keyword evidence="6" id="KW-0808">Transferase</keyword>
<dbReference type="Gene3D" id="3.30.565.10">
    <property type="entry name" value="Histidine kinase-like ATPase, C-terminal domain"/>
    <property type="match status" value="1"/>
</dbReference>
<dbReference type="SUPFAM" id="SSF47226">
    <property type="entry name" value="Histidine-containing phosphotransfer domain, HPT domain"/>
    <property type="match status" value="1"/>
</dbReference>
<dbReference type="InterPro" id="IPR004358">
    <property type="entry name" value="Sig_transdc_His_kin-like_C"/>
</dbReference>
<sequence length="1154" mass="128732">MNSLNIDNKSTMSSKTFLLFVSLIFSVFAAIAVYFFEGHVKRDALNSIDQEFTETNQRLKKILTSSILQSKSDLRFLYSTPPIAGLPRAHYSDGIDPYDGTTYQQWKERLETIFIGFMENNLAVEQLRIIAVSAEGKELIRVQRVGASVEAVPDYSLQAKSAEPYFLPSSLLEVNQIYMSPMSLNKEFGEVVFPYKPMLRFSIPIYSDKGKRFAFLIMNVNATPLIQKLKETIFDYSQLVISSSEGDFIYHPYEGYQFTRDLDPSITWQSVYDQPVQHQGLYLVTATSPTTQQFYVHSEKVQTRPGKSYGFINFNLLVAKQYVDKVINEKRVMTYSLLILIILFTGVLLLTFYRNANRSQLLAEARREASAIVEGSIDAIVGLNLEGKLTSLNKTAENLLMLASSMSIGKASKDIDFLARLPIPDYIADIQNSKTQIKDECSISENGVVNYFAISVSPVFSDQRVLIGVALIIRDISKEQEAANKVKRLNSELEAKVRQRTQALAEAKDEAIKHSDIKSAFISNISHELRTPLNGVIGTLNILKRQTLPDNARKLVDMMELSASNLRLLINDILDLSKIESGKLDLNIQKIKPQLLIESLVESCSVRAFDKGLDVYLDTSGLACYEVKTDPLRLTQIINNLISNAIKFTEQGFIKVTASSEQVSNTEHTLKITVQDTGIGIELNTQRHLFDAFQQANSSIADNYGGTGLGLSICKQLCNIMNGDIAVNSAINEGSAFSFYIKVGSSQAPKPDVSDYYNHKRILLISNNSQCHDVMQKLLKVYGADVKVSDINTLADEHTSNVDYVFIDYESIQAINPQSLVNSLANTLEQGRIILLHLPTNPLPKALDTKVTSLNKPITQTNLLRVAGFEVSENEPLYLLSENRTTENDITADVLTQLKGCRILIVDDNDINIEVALGALDGLPIEVITAQNGQEALEILLNSKASNEVIHCILMDCQMPVLNGYEVCEKIRAAEAGQYYAQIPIIAMTASAMAGEKEKCIAVGMSDYVSKPIQAHEVQSKVVKWSLSNYEGDSLSTEQSNLEPLWDREQALVRLLNKEALLIKICEMFITKAPLRLKELQSQINAKDSEQVRQVAHALKGMCGEISASHLRSLFADVEKKASQGNLNLEKTITEIEQILTQLITDITQWLEEN</sequence>
<dbReference type="GO" id="GO:0005886">
    <property type="term" value="C:plasma membrane"/>
    <property type="evidence" value="ECO:0007669"/>
    <property type="project" value="UniProtKB-SubCell"/>
</dbReference>
<keyword evidence="10" id="KW-0067">ATP-binding</keyword>
<dbReference type="PANTHER" id="PTHR45339">
    <property type="entry name" value="HYBRID SIGNAL TRANSDUCTION HISTIDINE KINASE J"/>
    <property type="match status" value="1"/>
</dbReference>
<dbReference type="SUPFAM" id="SSF55785">
    <property type="entry name" value="PYP-like sensor domain (PAS domain)"/>
    <property type="match status" value="1"/>
</dbReference>
<dbReference type="Pfam" id="PF01627">
    <property type="entry name" value="Hpt"/>
    <property type="match status" value="1"/>
</dbReference>
<keyword evidence="7 17" id="KW-0812">Transmembrane</keyword>
<dbReference type="InterPro" id="IPR036097">
    <property type="entry name" value="HisK_dim/P_sf"/>
</dbReference>
<feature type="domain" description="Histidine kinase" evidence="18">
    <location>
        <begin position="524"/>
        <end position="745"/>
    </location>
</feature>
<feature type="domain" description="Response regulatory" evidence="19">
    <location>
        <begin position="902"/>
        <end position="1026"/>
    </location>
</feature>
<feature type="modified residue" description="Phosphohistidine" evidence="14">
    <location>
        <position position="1097"/>
    </location>
</feature>
<keyword evidence="13 17" id="KW-0472">Membrane</keyword>
<evidence type="ECO:0000256" key="12">
    <source>
        <dbReference type="ARBA" id="ARBA00023012"/>
    </source>
</evidence>
<evidence type="ECO:0000259" key="19">
    <source>
        <dbReference type="PROSITE" id="PS50110"/>
    </source>
</evidence>
<dbReference type="InterPro" id="IPR035965">
    <property type="entry name" value="PAS-like_dom_sf"/>
</dbReference>
<evidence type="ECO:0000256" key="14">
    <source>
        <dbReference type="PROSITE-ProRule" id="PRU00110"/>
    </source>
</evidence>
<dbReference type="InterPro" id="IPR005467">
    <property type="entry name" value="His_kinase_dom"/>
</dbReference>
<gene>
    <name evidence="22" type="ORF">AOG27_13600</name>
</gene>
<dbReference type="InterPro" id="IPR008207">
    <property type="entry name" value="Sig_transdc_His_kin_Hpt_dom"/>
</dbReference>
<dbReference type="RefSeq" id="WP_054553553.1">
    <property type="nucleotide sequence ID" value="NZ_LJTC01000008.1"/>
</dbReference>
<dbReference type="SUPFAM" id="SSF52172">
    <property type="entry name" value="CheY-like"/>
    <property type="match status" value="1"/>
</dbReference>
<protein>
    <recommendedName>
        <fullName evidence="3">histidine kinase</fullName>
        <ecNumber evidence="3">2.7.13.3</ecNumber>
    </recommendedName>
</protein>
<evidence type="ECO:0000256" key="7">
    <source>
        <dbReference type="ARBA" id="ARBA00022692"/>
    </source>
</evidence>
<dbReference type="CDD" id="cd16922">
    <property type="entry name" value="HATPase_EvgS-ArcB-TorS-like"/>
    <property type="match status" value="1"/>
</dbReference>
<dbReference type="GO" id="GO:0005524">
    <property type="term" value="F:ATP binding"/>
    <property type="evidence" value="ECO:0007669"/>
    <property type="project" value="UniProtKB-KW"/>
</dbReference>
<evidence type="ECO:0000313" key="23">
    <source>
        <dbReference type="Proteomes" id="UP000050378"/>
    </source>
</evidence>
<dbReference type="OrthoDB" id="9810730at2"/>
<feature type="domain" description="PAC" evidence="20">
    <location>
        <begin position="431"/>
        <end position="488"/>
    </location>
</feature>
<comment type="subcellular location">
    <subcellularLocation>
        <location evidence="2">Cell membrane</location>
        <topology evidence="2">Multi-pass membrane protein</topology>
    </subcellularLocation>
</comment>
<keyword evidence="8" id="KW-0547">Nucleotide-binding</keyword>
<dbReference type="CDD" id="cd17546">
    <property type="entry name" value="REC_hyHK_CKI1_RcsC-like"/>
    <property type="match status" value="1"/>
</dbReference>